<organismHost>
    <name type="scientific">Adoxophyes</name>
    <dbReference type="NCBI Taxonomy" id="85584"/>
</organismHost>
<evidence type="ECO:0000313" key="1">
    <source>
        <dbReference type="EMBL" id="AAP85746.1"/>
    </source>
</evidence>
<reference evidence="1 2" key="1">
    <citation type="journal article" date="2003" name="Virology">
        <title>The complete sequence of the Adoxophyes orana granulovirus genome.</title>
        <authorList>
            <person name="Wormleaton S."/>
            <person name="Kuzio J."/>
            <person name="Winstanley D."/>
        </authorList>
    </citation>
    <scope>NUCLEOTIDE SEQUENCE [LARGE SCALE GENOMIC DNA]</scope>
</reference>
<proteinExistence type="predicted"/>
<dbReference type="RefSeq" id="NP_872563.1">
    <property type="nucleotide sequence ID" value="NC_005038.1"/>
</dbReference>
<accession>Q7T9Q6</accession>
<dbReference type="GeneID" id="1463333"/>
<evidence type="ECO:0000313" key="2">
    <source>
        <dbReference type="Proteomes" id="UP000202129"/>
    </source>
</evidence>
<dbReference type="EMBL" id="AF547984">
    <property type="protein sequence ID" value="AAP85746.1"/>
    <property type="molecule type" value="Genomic_DNA"/>
</dbReference>
<sequence>MFRLFLLAAALSEVVFSNFPPEDFAKLELARAYKMSSKFYYVILSTEGLNVTHVDSLNGNRLKTTDKHDAQVFIMYMVNKGYVLQSKNHRDFLCVNDEKKFKLLNNHKNRHMPANCVLHFESTNVNSNTTELKYCTVENELQVCQSDIDLDYTFKIYHVINNQRLYLNISNYGIGTVEKFSTLFSIQYEKQYNKVKCIEKIACFLQSFNYPCASSEMMKAVFKENRDEIIKISLLSEKTTPKPIRDDTDKLMFELYVNKLNIVKANALIIIIQIVIVNVYN</sequence>
<keyword evidence="2" id="KW-1185">Reference proteome</keyword>
<dbReference type="KEGG" id="vg:1463333"/>
<organism evidence="1 2">
    <name type="scientific">Adoxophyes orana granulovirus</name>
    <name type="common">AoGV</name>
    <dbReference type="NCBI Taxonomy" id="170617"/>
    <lineage>
        <taxon>Viruses</taxon>
        <taxon>Viruses incertae sedis</taxon>
        <taxon>Naldaviricetes</taxon>
        <taxon>Lefavirales</taxon>
        <taxon>Baculoviridae</taxon>
        <taxon>Betabaculovirus</taxon>
        <taxon>Betabaculovirus adoranae</taxon>
    </lineage>
</organism>
<protein>
    <submittedName>
        <fullName evidence="1">ORF_109</fullName>
    </submittedName>
</protein>
<gene>
    <name evidence="1" type="primary">ORF_109</name>
</gene>
<name>Q7T9Q6_GVAO</name>
<dbReference type="Proteomes" id="UP000202129">
    <property type="component" value="Segment"/>
</dbReference>